<accession>A0A0R1Q9Y2</accession>
<dbReference type="GO" id="GO:0005829">
    <property type="term" value="C:cytosol"/>
    <property type="evidence" value="ECO:0007669"/>
    <property type="project" value="TreeGrafter"/>
</dbReference>
<dbReference type="InterPro" id="IPR013078">
    <property type="entry name" value="His_Pase_superF_clade-1"/>
</dbReference>
<dbReference type="PATRIC" id="fig|1423812.3.peg.190"/>
<dbReference type="InterPro" id="IPR029033">
    <property type="entry name" value="His_PPase_superfam"/>
</dbReference>
<evidence type="ECO:0000256" key="1">
    <source>
        <dbReference type="ARBA" id="ARBA00022801"/>
    </source>
</evidence>
<dbReference type="PROSITE" id="PS00175">
    <property type="entry name" value="PG_MUTASE"/>
    <property type="match status" value="1"/>
</dbReference>
<name>A0A0R1Q9Y2_9LACO</name>
<dbReference type="CDD" id="cd07067">
    <property type="entry name" value="HP_PGM_like"/>
    <property type="match status" value="1"/>
</dbReference>
<dbReference type="SMART" id="SM00855">
    <property type="entry name" value="PGAM"/>
    <property type="match status" value="1"/>
</dbReference>
<dbReference type="GO" id="GO:0045820">
    <property type="term" value="P:negative regulation of glycolytic process"/>
    <property type="evidence" value="ECO:0007669"/>
    <property type="project" value="TreeGrafter"/>
</dbReference>
<dbReference type="Proteomes" id="UP000051155">
    <property type="component" value="Unassembled WGS sequence"/>
</dbReference>
<dbReference type="Pfam" id="PF00300">
    <property type="entry name" value="His_Phos_1"/>
    <property type="match status" value="1"/>
</dbReference>
<evidence type="ECO:0000256" key="2">
    <source>
        <dbReference type="PIRSR" id="PIRSR613078-1"/>
    </source>
</evidence>
<dbReference type="Gene3D" id="3.40.50.1240">
    <property type="entry name" value="Phosphoglycerate mutase-like"/>
    <property type="match status" value="1"/>
</dbReference>
<proteinExistence type="predicted"/>
<dbReference type="STRING" id="1423812.FD20_GL000188"/>
<evidence type="ECO:0000313" key="4">
    <source>
        <dbReference type="EMBL" id="KRL39141.1"/>
    </source>
</evidence>
<keyword evidence="5" id="KW-1185">Reference proteome</keyword>
<dbReference type="GO" id="GO:0043456">
    <property type="term" value="P:regulation of pentose-phosphate shunt"/>
    <property type="evidence" value="ECO:0007669"/>
    <property type="project" value="TreeGrafter"/>
</dbReference>
<keyword evidence="1" id="KW-0378">Hydrolase</keyword>
<feature type="active site" description="Tele-phosphohistidine intermediate" evidence="2">
    <location>
        <position position="38"/>
    </location>
</feature>
<dbReference type="EMBL" id="AZEG01000001">
    <property type="protein sequence ID" value="KRL39141.1"/>
    <property type="molecule type" value="Genomic_DNA"/>
</dbReference>
<sequence length="257" mass="29677">MFGIIVLSDHRYVKLGKENSWFVKEVERMIVHFYLVRHGQTELNRRRRLQGITDSPLTKKGIAMAKKLGDDLHNVEFTAIYTSDLKRTQKTAQYILEQNNKKKPPIKTAPGLRELNFGNYEEMKNRKLVPTVLRKIGLRKIIAAFRQQQHVAAVTNLFKIMDTATQIENAQQLNQRMTRTLTEIAYEYKDKQGEVNILIVAHAIVLSVFIEGLKGDVPMLLLKNARVSKVDFQDGVFNIISINQKKLNNDRSEKNEE</sequence>
<feature type="binding site" evidence="3">
    <location>
        <begin position="37"/>
        <end position="44"/>
    </location>
    <ligand>
        <name>substrate</name>
    </ligand>
</feature>
<dbReference type="AlphaFoldDB" id="A0A0R1Q9Y2"/>
<comment type="caution">
    <text evidence="4">The sequence shown here is derived from an EMBL/GenBank/DDBJ whole genome shotgun (WGS) entry which is preliminary data.</text>
</comment>
<feature type="binding site" evidence="3">
    <location>
        <position position="87"/>
    </location>
    <ligand>
        <name>substrate</name>
    </ligand>
</feature>
<dbReference type="InterPro" id="IPR051695">
    <property type="entry name" value="Phosphoglycerate_Mutase"/>
</dbReference>
<organism evidence="4 5">
    <name type="scientific">Liquorilactobacillus uvarum DSM 19971</name>
    <dbReference type="NCBI Taxonomy" id="1423812"/>
    <lineage>
        <taxon>Bacteria</taxon>
        <taxon>Bacillati</taxon>
        <taxon>Bacillota</taxon>
        <taxon>Bacilli</taxon>
        <taxon>Lactobacillales</taxon>
        <taxon>Lactobacillaceae</taxon>
        <taxon>Liquorilactobacillus</taxon>
    </lineage>
</organism>
<evidence type="ECO:0000256" key="3">
    <source>
        <dbReference type="PIRSR" id="PIRSR613078-2"/>
    </source>
</evidence>
<reference evidence="4 5" key="1">
    <citation type="journal article" date="2015" name="Genome Announc.">
        <title>Expanding the biotechnology potential of lactobacilli through comparative genomics of 213 strains and associated genera.</title>
        <authorList>
            <person name="Sun Z."/>
            <person name="Harris H.M."/>
            <person name="McCann A."/>
            <person name="Guo C."/>
            <person name="Argimon S."/>
            <person name="Zhang W."/>
            <person name="Yang X."/>
            <person name="Jeffery I.B."/>
            <person name="Cooney J.C."/>
            <person name="Kagawa T.F."/>
            <person name="Liu W."/>
            <person name="Song Y."/>
            <person name="Salvetti E."/>
            <person name="Wrobel A."/>
            <person name="Rasinkangas P."/>
            <person name="Parkhill J."/>
            <person name="Rea M.C."/>
            <person name="O'Sullivan O."/>
            <person name="Ritari J."/>
            <person name="Douillard F.P."/>
            <person name="Paul Ross R."/>
            <person name="Yang R."/>
            <person name="Briner A.E."/>
            <person name="Felis G.E."/>
            <person name="de Vos W.M."/>
            <person name="Barrangou R."/>
            <person name="Klaenhammer T.R."/>
            <person name="Caufield P.W."/>
            <person name="Cui Y."/>
            <person name="Zhang H."/>
            <person name="O'Toole P.W."/>
        </authorList>
    </citation>
    <scope>NUCLEOTIDE SEQUENCE [LARGE SCALE GENOMIC DNA]</scope>
    <source>
        <strain evidence="4 5">DSM 19971</strain>
    </source>
</reference>
<dbReference type="InterPro" id="IPR001345">
    <property type="entry name" value="PG/BPGM_mutase_AS"/>
</dbReference>
<dbReference type="SUPFAM" id="SSF53254">
    <property type="entry name" value="Phosphoglycerate mutase-like"/>
    <property type="match status" value="1"/>
</dbReference>
<evidence type="ECO:0000313" key="5">
    <source>
        <dbReference type="Proteomes" id="UP000051155"/>
    </source>
</evidence>
<protein>
    <submittedName>
        <fullName evidence="4">Phosphoglycerate mutase</fullName>
    </submittedName>
</protein>
<gene>
    <name evidence="4" type="ORF">FD20_GL000188</name>
</gene>
<dbReference type="PANTHER" id="PTHR46517">
    <property type="entry name" value="FRUCTOSE-2,6-BISPHOSPHATASE TIGAR"/>
    <property type="match status" value="1"/>
</dbReference>
<dbReference type="GO" id="GO:0004331">
    <property type="term" value="F:fructose-2,6-bisphosphate 2-phosphatase activity"/>
    <property type="evidence" value="ECO:0007669"/>
    <property type="project" value="TreeGrafter"/>
</dbReference>
<feature type="active site" description="Proton donor/acceptor" evidence="2">
    <location>
        <position position="114"/>
    </location>
</feature>
<dbReference type="PANTHER" id="PTHR46517:SF1">
    <property type="entry name" value="FRUCTOSE-2,6-BISPHOSPHATASE TIGAR"/>
    <property type="match status" value="1"/>
</dbReference>